<dbReference type="GO" id="GO:1990281">
    <property type="term" value="C:efflux pump complex"/>
    <property type="evidence" value="ECO:0007669"/>
    <property type="project" value="TreeGrafter"/>
</dbReference>
<dbReference type="EMBL" id="FZNT01000005">
    <property type="protein sequence ID" value="SNR55347.1"/>
    <property type="molecule type" value="Genomic_DNA"/>
</dbReference>
<dbReference type="Pfam" id="PF25967">
    <property type="entry name" value="RND-MFP_C"/>
    <property type="match status" value="1"/>
</dbReference>
<dbReference type="SUPFAM" id="SSF111369">
    <property type="entry name" value="HlyD-like secretion proteins"/>
    <property type="match status" value="1"/>
</dbReference>
<dbReference type="Gene3D" id="2.40.420.20">
    <property type="match status" value="1"/>
</dbReference>
<name>A0A238X8R5_9FLAO</name>
<organism evidence="7 8">
    <name type="scientific">Lutibacter agarilyticus</name>
    <dbReference type="NCBI Taxonomy" id="1109740"/>
    <lineage>
        <taxon>Bacteria</taxon>
        <taxon>Pseudomonadati</taxon>
        <taxon>Bacteroidota</taxon>
        <taxon>Flavobacteriia</taxon>
        <taxon>Flavobacteriales</taxon>
        <taxon>Flavobacteriaceae</taxon>
        <taxon>Lutibacter</taxon>
    </lineage>
</organism>
<evidence type="ECO:0000259" key="5">
    <source>
        <dbReference type="Pfam" id="PF25967"/>
    </source>
</evidence>
<keyword evidence="8" id="KW-1185">Reference proteome</keyword>
<evidence type="ECO:0000259" key="3">
    <source>
        <dbReference type="Pfam" id="PF25893"/>
    </source>
</evidence>
<dbReference type="Gene3D" id="2.40.50.100">
    <property type="match status" value="1"/>
</dbReference>
<accession>A0A238X8R5</accession>
<dbReference type="InterPro" id="IPR058648">
    <property type="entry name" value="HH_CzcB-like"/>
</dbReference>
<dbReference type="RefSeq" id="WP_089381603.1">
    <property type="nucleotide sequence ID" value="NZ_FZNT01000005.1"/>
</dbReference>
<dbReference type="InterPro" id="IPR006143">
    <property type="entry name" value="RND_pump_MFP"/>
</dbReference>
<evidence type="ECO:0000313" key="8">
    <source>
        <dbReference type="Proteomes" id="UP000198384"/>
    </source>
</evidence>
<dbReference type="NCBIfam" id="TIGR01730">
    <property type="entry name" value="RND_mfp"/>
    <property type="match status" value="1"/>
</dbReference>
<dbReference type="Pfam" id="PF25954">
    <property type="entry name" value="Beta-barrel_RND_2"/>
    <property type="match status" value="1"/>
</dbReference>
<dbReference type="Pfam" id="PF25893">
    <property type="entry name" value="HH_CzcB"/>
    <property type="match status" value="1"/>
</dbReference>
<sequence>MKYFYTILAITFLFTSCGGHDTNQNLDTILQSGDIAAIKSKRAEIATKQKEIAAQLLLIDEKIAELQPNKKIPLTTIITAKESVFKHYIDLQGNVTTKSNLVIFPEYAGILKEVNVVEGQSVKKGQILARIDDGGLSQQLSQLNIQLELAKTTFERQARLWNQKIGSEMQYLQAKSTYEAQQKAIIQLEEQIAKTLIKAPFDGIIDDIITNQGTVVSPGQSQLMRIINLSNMYIETDVPESHITTVTKNKKVVINFPVLGKTIDGEIRQAGSFINPANRTFKIEVAVPNKDNTIKPNLTAKLRVNDYTNPSAILIPQSIISENANGQQYVYVVQGRNGTDQGTAHRVIIETGLIQGDEIEVLSGISVGDEIIKEGARSIKDAQTVKILNL</sequence>
<dbReference type="InterPro" id="IPR058627">
    <property type="entry name" value="MdtA-like_C"/>
</dbReference>
<gene>
    <name evidence="7" type="ORF">SAMN06265371_10598</name>
</gene>
<feature type="domain" description="CzcB-like alpha-helical hairpin" evidence="3">
    <location>
        <begin position="138"/>
        <end position="191"/>
    </location>
</feature>
<evidence type="ECO:0000256" key="2">
    <source>
        <dbReference type="SAM" id="Coils"/>
    </source>
</evidence>
<dbReference type="PROSITE" id="PS51257">
    <property type="entry name" value="PROKAR_LIPOPROTEIN"/>
    <property type="match status" value="1"/>
</dbReference>
<dbReference type="Pfam" id="PF25973">
    <property type="entry name" value="BSH_CzcB"/>
    <property type="match status" value="1"/>
</dbReference>
<dbReference type="PANTHER" id="PTHR30469">
    <property type="entry name" value="MULTIDRUG RESISTANCE PROTEIN MDTA"/>
    <property type="match status" value="1"/>
</dbReference>
<protein>
    <submittedName>
        <fullName evidence="7">RND family efflux transporter, MFP subunit</fullName>
    </submittedName>
</protein>
<dbReference type="Proteomes" id="UP000198384">
    <property type="component" value="Unassembled WGS sequence"/>
</dbReference>
<dbReference type="InterPro" id="IPR058647">
    <property type="entry name" value="BSH_CzcB-like"/>
</dbReference>
<evidence type="ECO:0000259" key="4">
    <source>
        <dbReference type="Pfam" id="PF25954"/>
    </source>
</evidence>
<dbReference type="Gene3D" id="1.10.287.470">
    <property type="entry name" value="Helix hairpin bin"/>
    <property type="match status" value="1"/>
</dbReference>
<dbReference type="PANTHER" id="PTHR30469:SF15">
    <property type="entry name" value="HLYD FAMILY OF SECRETION PROTEINS"/>
    <property type="match status" value="1"/>
</dbReference>
<evidence type="ECO:0000259" key="6">
    <source>
        <dbReference type="Pfam" id="PF25973"/>
    </source>
</evidence>
<feature type="domain" description="Multidrug resistance protein MdtA-like C-terminal permuted SH3" evidence="5">
    <location>
        <begin position="312"/>
        <end position="376"/>
    </location>
</feature>
<feature type="coiled-coil region" evidence="2">
    <location>
        <begin position="171"/>
        <end position="198"/>
    </location>
</feature>
<dbReference type="AlphaFoldDB" id="A0A238X8R5"/>
<evidence type="ECO:0000256" key="1">
    <source>
        <dbReference type="ARBA" id="ARBA00009477"/>
    </source>
</evidence>
<dbReference type="GO" id="GO:0015562">
    <property type="term" value="F:efflux transmembrane transporter activity"/>
    <property type="evidence" value="ECO:0007669"/>
    <property type="project" value="TreeGrafter"/>
</dbReference>
<dbReference type="InterPro" id="IPR058792">
    <property type="entry name" value="Beta-barrel_RND_2"/>
</dbReference>
<keyword evidence="2" id="KW-0175">Coiled coil</keyword>
<proteinExistence type="inferred from homology"/>
<reference evidence="7 8" key="1">
    <citation type="submission" date="2017-06" db="EMBL/GenBank/DDBJ databases">
        <authorList>
            <person name="Kim H.J."/>
            <person name="Triplett B.A."/>
        </authorList>
    </citation>
    <scope>NUCLEOTIDE SEQUENCE [LARGE SCALE GENOMIC DNA]</scope>
    <source>
        <strain evidence="7 8">DSM 29150</strain>
    </source>
</reference>
<feature type="domain" description="CzcB-like barrel-sandwich hybrid" evidence="6">
    <location>
        <begin position="102"/>
        <end position="217"/>
    </location>
</feature>
<dbReference type="OrthoDB" id="9806939at2"/>
<evidence type="ECO:0000313" key="7">
    <source>
        <dbReference type="EMBL" id="SNR55347.1"/>
    </source>
</evidence>
<feature type="domain" description="CusB-like beta-barrel" evidence="4">
    <location>
        <begin position="234"/>
        <end position="306"/>
    </location>
</feature>
<dbReference type="Gene3D" id="2.40.30.170">
    <property type="match status" value="1"/>
</dbReference>
<comment type="similarity">
    <text evidence="1">Belongs to the membrane fusion protein (MFP) (TC 8.A.1) family.</text>
</comment>